<organism evidence="2 3">
    <name type="scientific">Clostridium sardiniense</name>
    <name type="common">Clostridium absonum</name>
    <dbReference type="NCBI Taxonomy" id="29369"/>
    <lineage>
        <taxon>Bacteria</taxon>
        <taxon>Bacillati</taxon>
        <taxon>Bacillota</taxon>
        <taxon>Clostridia</taxon>
        <taxon>Eubacteriales</taxon>
        <taxon>Clostridiaceae</taxon>
        <taxon>Clostridium</taxon>
    </lineage>
</organism>
<evidence type="ECO:0000259" key="1">
    <source>
        <dbReference type="PROSITE" id="PS51677"/>
    </source>
</evidence>
<dbReference type="Gene3D" id="3.20.20.370">
    <property type="entry name" value="Glycoside hydrolase/deacetylase"/>
    <property type="match status" value="1"/>
</dbReference>
<proteinExistence type="predicted"/>
<gene>
    <name evidence="2" type="ORF">K5V21_12220</name>
</gene>
<dbReference type="SUPFAM" id="SSF88713">
    <property type="entry name" value="Glycoside hydrolase/deacetylase"/>
    <property type="match status" value="1"/>
</dbReference>
<dbReference type="EMBL" id="JAIKTU010000009">
    <property type="protein sequence ID" value="MBY0756211.1"/>
    <property type="molecule type" value="Genomic_DNA"/>
</dbReference>
<dbReference type="Pfam" id="PF01522">
    <property type="entry name" value="Polysacc_deac_1"/>
    <property type="match status" value="1"/>
</dbReference>
<evidence type="ECO:0000313" key="2">
    <source>
        <dbReference type="EMBL" id="MBY0756211.1"/>
    </source>
</evidence>
<dbReference type="PANTHER" id="PTHR10587">
    <property type="entry name" value="GLYCOSYL TRANSFERASE-RELATED"/>
    <property type="match status" value="1"/>
</dbReference>
<protein>
    <submittedName>
        <fullName evidence="2">Polysaccharide deacetylase</fullName>
    </submittedName>
</protein>
<dbReference type="InterPro" id="IPR002509">
    <property type="entry name" value="NODB_dom"/>
</dbReference>
<reference evidence="2 3" key="1">
    <citation type="journal article" date="2021" name="Cell Host Microbe">
        <title>in vivo commensal control of Clostridioides difficile virulence.</title>
        <authorList>
            <person name="Girinathan B.P."/>
            <person name="Dibenedetto N."/>
            <person name="Worley J.N."/>
            <person name="Peltier J."/>
            <person name="Arrieta-Ortiz M.L."/>
            <person name="Rupa Christinal Immanuel S."/>
            <person name="Lavin R."/>
            <person name="Delaney M.L."/>
            <person name="Cummins C."/>
            <person name="Hoffmann M."/>
            <person name="Luo Y."/>
            <person name="Gonzalez-Escalona N."/>
            <person name="Allard M."/>
            <person name="Onderdonk A.B."/>
            <person name="Gerber G.K."/>
            <person name="Sonenshein A.L."/>
            <person name="Baliga N."/>
            <person name="Dupuy B."/>
            <person name="Bry L."/>
        </authorList>
    </citation>
    <scope>NUCLEOTIDE SEQUENCE [LARGE SCALE GENOMIC DNA]</scope>
    <source>
        <strain evidence="2 3">DSM 599</strain>
    </source>
</reference>
<dbReference type="Proteomes" id="UP001299068">
    <property type="component" value="Unassembled WGS sequence"/>
</dbReference>
<comment type="caution">
    <text evidence="2">The sequence shown here is derived from an EMBL/GenBank/DDBJ whole genome shotgun (WGS) entry which is preliminary data.</text>
</comment>
<dbReference type="CDD" id="cd10944">
    <property type="entry name" value="CE4_SmPgdA_like"/>
    <property type="match status" value="1"/>
</dbReference>
<feature type="domain" description="NodB homology" evidence="1">
    <location>
        <begin position="38"/>
        <end position="225"/>
    </location>
</feature>
<name>A0ABS7KZH0_CLOSR</name>
<sequence>MTKKILTFLIIIFSLVLIPQLSSFASSNDSKEDNSKEKTIYLTFDDGPSKKVLPDILDTLKKEEVKATFFVIGEEIKGQEEVLKRVHEEGHSIGLHTVTHEKCNIYSSNNCFLNEMLNNQKIINETIGISPTILRFPFGCNNSYYKLTHSMVDLLHKNNLKIYDWNVDSGDGANHNLNPSTYIKNSKSNKDMIILLMHCGNINKNSAKALPEIISYYKSKGYTFKKIDESTPEHFHYIKKNEQ</sequence>
<keyword evidence="3" id="KW-1185">Reference proteome</keyword>
<accession>A0ABS7KZH0</accession>
<dbReference type="InterPro" id="IPR050248">
    <property type="entry name" value="Polysacc_deacetylase_ArnD"/>
</dbReference>
<dbReference type="PANTHER" id="PTHR10587:SF125">
    <property type="entry name" value="POLYSACCHARIDE DEACETYLASE YHEN-RELATED"/>
    <property type="match status" value="1"/>
</dbReference>
<dbReference type="InterPro" id="IPR011330">
    <property type="entry name" value="Glyco_hydro/deAcase_b/a-brl"/>
</dbReference>
<dbReference type="RefSeq" id="WP_221861480.1">
    <property type="nucleotide sequence ID" value="NZ_JAIKTU010000009.1"/>
</dbReference>
<evidence type="ECO:0000313" key="3">
    <source>
        <dbReference type="Proteomes" id="UP001299068"/>
    </source>
</evidence>
<dbReference type="PROSITE" id="PS51677">
    <property type="entry name" value="NODB"/>
    <property type="match status" value="1"/>
</dbReference>